<protein>
    <submittedName>
        <fullName evidence="1">Uncharacterized protein</fullName>
    </submittedName>
</protein>
<reference evidence="1 2" key="1">
    <citation type="submission" date="2022-04" db="EMBL/GenBank/DDBJ databases">
        <title>Positive selection, recombination, and allopatry shape intraspecific diversity of widespread and dominant cyanobacteria.</title>
        <authorList>
            <person name="Wei J."/>
            <person name="Shu W."/>
            <person name="Hu C."/>
        </authorList>
    </citation>
    <scope>NUCLEOTIDE SEQUENCE [LARGE SCALE GENOMIC DNA]</scope>
    <source>
        <strain evidence="1 2">GB2-A5</strain>
    </source>
</reference>
<name>A0ABV0JKE8_9CYAN</name>
<gene>
    <name evidence="1" type="ORF">NDI37_03185</name>
</gene>
<dbReference type="Proteomes" id="UP001442494">
    <property type="component" value="Unassembled WGS sequence"/>
</dbReference>
<evidence type="ECO:0000313" key="1">
    <source>
        <dbReference type="EMBL" id="MEP0863469.1"/>
    </source>
</evidence>
<accession>A0ABV0JKE8</accession>
<organism evidence="1 2">
    <name type="scientific">Funiculus sociatus GB2-A5</name>
    <dbReference type="NCBI Taxonomy" id="2933946"/>
    <lineage>
        <taxon>Bacteria</taxon>
        <taxon>Bacillati</taxon>
        <taxon>Cyanobacteriota</taxon>
        <taxon>Cyanophyceae</taxon>
        <taxon>Coleofasciculales</taxon>
        <taxon>Coleofasciculaceae</taxon>
        <taxon>Funiculus</taxon>
    </lineage>
</organism>
<sequence length="74" mass="8502">MNYSHQENERDTDDSFSKSLDELQELLLSQEIQRDSSKLQAVKGNNHQQYPIAVDDLEDAVADIEQYFQEIGNG</sequence>
<proteinExistence type="predicted"/>
<dbReference type="RefSeq" id="WP_190422008.1">
    <property type="nucleotide sequence ID" value="NZ_JAMPKK010000004.1"/>
</dbReference>
<evidence type="ECO:0000313" key="2">
    <source>
        <dbReference type="Proteomes" id="UP001442494"/>
    </source>
</evidence>
<keyword evidence="2" id="KW-1185">Reference proteome</keyword>
<comment type="caution">
    <text evidence="1">The sequence shown here is derived from an EMBL/GenBank/DDBJ whole genome shotgun (WGS) entry which is preliminary data.</text>
</comment>
<dbReference type="EMBL" id="JAMPKK010000004">
    <property type="protein sequence ID" value="MEP0863469.1"/>
    <property type="molecule type" value="Genomic_DNA"/>
</dbReference>